<evidence type="ECO:0000259" key="1">
    <source>
        <dbReference type="Pfam" id="PF13456"/>
    </source>
</evidence>
<proteinExistence type="predicted"/>
<dbReference type="PANTHER" id="PTHR47723">
    <property type="entry name" value="OS05G0353850 PROTEIN"/>
    <property type="match status" value="1"/>
</dbReference>
<feature type="domain" description="RNase H type-1" evidence="1">
    <location>
        <begin position="9"/>
        <end position="111"/>
    </location>
</feature>
<dbReference type="PANTHER" id="PTHR47723:SF19">
    <property type="entry name" value="POLYNUCLEOTIDYL TRANSFERASE, RIBONUCLEASE H-LIKE SUPERFAMILY PROTEIN"/>
    <property type="match status" value="1"/>
</dbReference>
<dbReference type="GO" id="GO:0003676">
    <property type="term" value="F:nucleic acid binding"/>
    <property type="evidence" value="ECO:0007669"/>
    <property type="project" value="InterPro"/>
</dbReference>
<reference evidence="2 3" key="1">
    <citation type="submission" date="2024-01" db="EMBL/GenBank/DDBJ databases">
        <title>The genomes of 5 underutilized Papilionoideae crops provide insights into root nodulation and disease resistanc.</title>
        <authorList>
            <person name="Jiang F."/>
        </authorList>
    </citation>
    <scope>NUCLEOTIDE SEQUENCE [LARGE SCALE GENOMIC DNA]</scope>
    <source>
        <strain evidence="2">DUOXIRENSHENG_FW03</strain>
        <tissue evidence="2">Leaves</tissue>
    </source>
</reference>
<dbReference type="InterPro" id="IPR044730">
    <property type="entry name" value="RNase_H-like_dom_plant"/>
</dbReference>
<dbReference type="EMBL" id="JAYMYS010000001">
    <property type="protein sequence ID" value="KAK7411581.1"/>
    <property type="molecule type" value="Genomic_DNA"/>
</dbReference>
<feature type="domain" description="RNase H type-1" evidence="1">
    <location>
        <begin position="231"/>
        <end position="332"/>
    </location>
</feature>
<comment type="caution">
    <text evidence="2">The sequence shown here is derived from an EMBL/GenBank/DDBJ whole genome shotgun (WGS) entry which is preliminary data.</text>
</comment>
<dbReference type="InterPro" id="IPR012337">
    <property type="entry name" value="RNaseH-like_sf"/>
</dbReference>
<dbReference type="InterPro" id="IPR002156">
    <property type="entry name" value="RNaseH_domain"/>
</dbReference>
<dbReference type="Gene3D" id="3.30.420.10">
    <property type="entry name" value="Ribonuclease H-like superfamily/Ribonuclease H"/>
    <property type="match status" value="2"/>
</dbReference>
<dbReference type="Pfam" id="PF13456">
    <property type="entry name" value="RVT_3"/>
    <property type="match status" value="2"/>
</dbReference>
<evidence type="ECO:0000313" key="2">
    <source>
        <dbReference type="EMBL" id="KAK7411581.1"/>
    </source>
</evidence>
<evidence type="ECO:0000313" key="3">
    <source>
        <dbReference type="Proteomes" id="UP001386955"/>
    </source>
</evidence>
<dbReference type="CDD" id="cd06222">
    <property type="entry name" value="RNase_H_like"/>
    <property type="match status" value="2"/>
</dbReference>
<gene>
    <name evidence="2" type="ORF">VNO78_03016</name>
</gene>
<dbReference type="SUPFAM" id="SSF53098">
    <property type="entry name" value="Ribonuclease H-like"/>
    <property type="match status" value="2"/>
</dbReference>
<keyword evidence="3" id="KW-1185">Reference proteome</keyword>
<dbReference type="Proteomes" id="UP001386955">
    <property type="component" value="Unassembled WGS sequence"/>
</dbReference>
<name>A0AAN9TCB9_PSOTE</name>
<dbReference type="GO" id="GO:0004523">
    <property type="term" value="F:RNA-DNA hybrid ribonuclease activity"/>
    <property type="evidence" value="ECO:0007669"/>
    <property type="project" value="InterPro"/>
</dbReference>
<dbReference type="InterPro" id="IPR036397">
    <property type="entry name" value="RNaseH_sf"/>
</dbReference>
<sequence>MLWIRDLRRDWKAAFVIGFSNLLNNCDIVMKAELLAIKIGIQVTIFMGFRKLVVESDSYTVVHLINNGVHTSHLYHALISSILVLANMADAICYNHVFRETNSAPDGFAKHGLSLSPSSGNDGWFIQMLLQYNGRVHLSLASDGGVVRDWEGAFVTGFSNLLNNCGIVMEASAGGVVRDWKGAFVTGFSNLLNNCDIVMEAFIGGVVRDWKGAFVTGFSNQLNNCDIVMEASAGGVVRDWEGAFVTGFSNLLNNCEIVMEAELLAIKIGIQVTISMGFIKLVVESDSYTVVQLINNGVHTSHFYHALMSSILVIANMADAICYNHVFRKTNSAPRFAKHGLSLSPSSGVQLFSCPPTFSLRSLCANEARVIYSR</sequence>
<dbReference type="InterPro" id="IPR053151">
    <property type="entry name" value="RNase_H-like"/>
</dbReference>
<accession>A0AAN9TCB9</accession>
<dbReference type="AlphaFoldDB" id="A0AAN9TCB9"/>
<organism evidence="2 3">
    <name type="scientific">Psophocarpus tetragonolobus</name>
    <name type="common">Winged bean</name>
    <name type="synonym">Dolichos tetragonolobus</name>
    <dbReference type="NCBI Taxonomy" id="3891"/>
    <lineage>
        <taxon>Eukaryota</taxon>
        <taxon>Viridiplantae</taxon>
        <taxon>Streptophyta</taxon>
        <taxon>Embryophyta</taxon>
        <taxon>Tracheophyta</taxon>
        <taxon>Spermatophyta</taxon>
        <taxon>Magnoliopsida</taxon>
        <taxon>eudicotyledons</taxon>
        <taxon>Gunneridae</taxon>
        <taxon>Pentapetalae</taxon>
        <taxon>rosids</taxon>
        <taxon>fabids</taxon>
        <taxon>Fabales</taxon>
        <taxon>Fabaceae</taxon>
        <taxon>Papilionoideae</taxon>
        <taxon>50 kb inversion clade</taxon>
        <taxon>NPAAA clade</taxon>
        <taxon>indigoferoid/millettioid clade</taxon>
        <taxon>Phaseoleae</taxon>
        <taxon>Psophocarpus</taxon>
    </lineage>
</organism>
<protein>
    <recommendedName>
        <fullName evidence="1">RNase H type-1 domain-containing protein</fullName>
    </recommendedName>
</protein>